<sequence length="91" mass="10711">MRLLWKILVITCLLSPLAHAAEKQVDEVRRSVLSTMLGKQESPLILNPYDTNYIVYTYGGSSIIRKNHRHSVKRIMSHKFFWRKTVIGRWI</sequence>
<accession>A0A0J5FNP8</accession>
<evidence type="ECO:0000313" key="2">
    <source>
        <dbReference type="EMBL" id="KMJ43898.1"/>
    </source>
</evidence>
<evidence type="ECO:0000313" key="3">
    <source>
        <dbReference type="Proteomes" id="UP000036277"/>
    </source>
</evidence>
<reference evidence="2 3" key="1">
    <citation type="submission" date="2015-06" db="EMBL/GenBank/DDBJ databases">
        <title>Draft Whole-Genome Sequence of the Entomopathogenic Bacterium Xenorhabdus khoisanae.</title>
        <authorList>
            <person name="Naidoo S."/>
            <person name="Featherston J."/>
            <person name="Gray V.M."/>
        </authorList>
    </citation>
    <scope>NUCLEOTIDE SEQUENCE [LARGE SCALE GENOMIC DNA]</scope>
    <source>
        <strain evidence="2 3">MCB</strain>
    </source>
</reference>
<keyword evidence="3" id="KW-1185">Reference proteome</keyword>
<comment type="caution">
    <text evidence="2">The sequence shown here is derived from an EMBL/GenBank/DDBJ whole genome shotgun (WGS) entry which is preliminary data.</text>
</comment>
<dbReference type="AlphaFoldDB" id="A0A0J5FNP8"/>
<gene>
    <name evidence="2" type="ORF">AB204_17275</name>
</gene>
<dbReference type="STRING" id="880157.AB204_17275"/>
<dbReference type="EMBL" id="LFCV01000135">
    <property type="protein sequence ID" value="KMJ43898.1"/>
    <property type="molecule type" value="Genomic_DNA"/>
</dbReference>
<organism evidence="2 3">
    <name type="scientific">Xenorhabdus khoisanae</name>
    <dbReference type="NCBI Taxonomy" id="880157"/>
    <lineage>
        <taxon>Bacteria</taxon>
        <taxon>Pseudomonadati</taxon>
        <taxon>Pseudomonadota</taxon>
        <taxon>Gammaproteobacteria</taxon>
        <taxon>Enterobacterales</taxon>
        <taxon>Morganellaceae</taxon>
        <taxon>Xenorhabdus</taxon>
    </lineage>
</organism>
<protein>
    <submittedName>
        <fullName evidence="2">Uncharacterized protein</fullName>
    </submittedName>
</protein>
<keyword evidence="1" id="KW-0732">Signal</keyword>
<dbReference type="Proteomes" id="UP000036277">
    <property type="component" value="Unassembled WGS sequence"/>
</dbReference>
<feature type="signal peptide" evidence="1">
    <location>
        <begin position="1"/>
        <end position="20"/>
    </location>
</feature>
<dbReference type="PATRIC" id="fig|880157.4.peg.3704"/>
<evidence type="ECO:0000256" key="1">
    <source>
        <dbReference type="SAM" id="SignalP"/>
    </source>
</evidence>
<name>A0A0J5FNP8_9GAMM</name>
<feature type="chain" id="PRO_5005260888" evidence="1">
    <location>
        <begin position="21"/>
        <end position="91"/>
    </location>
</feature>
<proteinExistence type="predicted"/>